<name>A0A0E9WYU9_ANGAN</name>
<dbReference type="EMBL" id="GBXM01013802">
    <property type="protein sequence ID" value="JAH94775.1"/>
    <property type="molecule type" value="Transcribed_RNA"/>
</dbReference>
<reference evidence="1" key="2">
    <citation type="journal article" date="2015" name="Fish Shellfish Immunol.">
        <title>Early steps in the European eel (Anguilla anguilla)-Vibrio vulnificus interaction in the gills: Role of the RtxA13 toxin.</title>
        <authorList>
            <person name="Callol A."/>
            <person name="Pajuelo D."/>
            <person name="Ebbesson L."/>
            <person name="Teles M."/>
            <person name="MacKenzie S."/>
            <person name="Amaro C."/>
        </authorList>
    </citation>
    <scope>NUCLEOTIDE SEQUENCE</scope>
</reference>
<proteinExistence type="predicted"/>
<sequence length="43" mass="5061">MRRFSFCENKCTCHVLAVSVPCQEIFPEWILPTDLNFDTDILQ</sequence>
<protein>
    <submittedName>
        <fullName evidence="1">Uncharacterized protein</fullName>
    </submittedName>
</protein>
<dbReference type="AlphaFoldDB" id="A0A0E9WYU9"/>
<organism evidence="1">
    <name type="scientific">Anguilla anguilla</name>
    <name type="common">European freshwater eel</name>
    <name type="synonym">Muraena anguilla</name>
    <dbReference type="NCBI Taxonomy" id="7936"/>
    <lineage>
        <taxon>Eukaryota</taxon>
        <taxon>Metazoa</taxon>
        <taxon>Chordata</taxon>
        <taxon>Craniata</taxon>
        <taxon>Vertebrata</taxon>
        <taxon>Euteleostomi</taxon>
        <taxon>Actinopterygii</taxon>
        <taxon>Neopterygii</taxon>
        <taxon>Teleostei</taxon>
        <taxon>Anguilliformes</taxon>
        <taxon>Anguillidae</taxon>
        <taxon>Anguilla</taxon>
    </lineage>
</organism>
<evidence type="ECO:0000313" key="1">
    <source>
        <dbReference type="EMBL" id="JAH94775.1"/>
    </source>
</evidence>
<accession>A0A0E9WYU9</accession>
<reference evidence="1" key="1">
    <citation type="submission" date="2014-11" db="EMBL/GenBank/DDBJ databases">
        <authorList>
            <person name="Amaro Gonzalez C."/>
        </authorList>
    </citation>
    <scope>NUCLEOTIDE SEQUENCE</scope>
</reference>